<dbReference type="RefSeq" id="WP_343765036.1">
    <property type="nucleotide sequence ID" value="NZ_BAAAFG010000013.1"/>
</dbReference>
<feature type="transmembrane region" description="Helical" evidence="1">
    <location>
        <begin position="298"/>
        <end position="326"/>
    </location>
</feature>
<sequence>MPEIGAKRGEWLMKDRSIKKNVPGRFNGKAIDSFNPAYSSISFGFDPSGLRQRFILNEEGIVLVEQADGSYIPLIDPLDENEVAIAYRNKSNGKSIPLPKFDMLAASRGRLLAKVKNKNQYFHLKLSELFWTEDNKPVPSNFIKMDSAFYGKDISKPEVPSELKDDYKGHPSAARFSLFTMFLNHGYLATDFSVVPMKPLVWYEIDDRPPLPVLDFQDYLDIRTKHVQKVFEDDSKILNRIVGKSVNREYHKLAIDELLKPRLFTEPVEAINGIRDTLFSWIPDFPWPFEYLKTALEYLFSAVLVLILDIITAIVGIILIILWPLLVTIITSTIVSSIKDPLMKENDPSPLINAVITFGSVELKNLMSTEENGRPAAIRIDEVKNSDGEDGRSATVRIDEQRDPKESNIYFLPKAFYEKLYEKNEDDENPDVAIFIDRLIRNVRIDKDRIFPSDPPTDMPLNNSIPSRVSVMYSENTSFPGSDLKGNYRTTQRRTIDYQEVLDIGIGYSHWFERWTPKYGGEMHSLLAKRPIFQQEKFNSIMYRFLNGPIKDGDGYNDGTTNFYKFVKLSNIADDQKQKVAILWIDEQTYFSQRWRLVHPTKDVAGDLFSQSKVLSENPHYFEFEEKKYYDPMAWGHVDDTSRMVTARQTILLTCSKKSVSIGDTKIFSFNYNYGTSDYSWRWRKPPNAIVLYENNDIRNDAEQNRLKDIVYIDSIKLREDLIILLKGKKMVDDKLINGYWYQHVFPADTLPRPLKRYLKSDSQPMNGYDHPWYFMGEAGFHLAEKFPVFAAYESKIVPRTQYYTVELLNSPGRELDIHEIKEFIWYNGGWDLQDDSKKALYHNTVNFTWKLKEVSSPEVQNYDEIPLRQLVKNRRNNNNLSMFEDKTPFKLLDRGPLGLILVFADIRDDDLQVVSNLPQEICLDRPIKKSPLNPKEFDRIGQKDQLSQMNQEAPDEIKLILKEHQEFVMPPIVDLIKIKWKHNHSKLQIEIYSPLAEHRLLENIWIMTIGYIEDGVEYILVRLQVAGNFERNKKDHIGLIDSATIEQRIDPERAYCGTLIFSEEDILKAKEILHQKNITLRGLSIWLENAVGQIALPDRIEIDN</sequence>
<protein>
    <submittedName>
        <fullName evidence="2">Uncharacterized protein</fullName>
    </submittedName>
</protein>
<evidence type="ECO:0000313" key="2">
    <source>
        <dbReference type="EMBL" id="GAA0872173.1"/>
    </source>
</evidence>
<proteinExistence type="predicted"/>
<keyword evidence="1" id="KW-0812">Transmembrane</keyword>
<organism evidence="2 3">
    <name type="scientific">Gangjinia marincola</name>
    <dbReference type="NCBI Taxonomy" id="578463"/>
    <lineage>
        <taxon>Bacteria</taxon>
        <taxon>Pseudomonadati</taxon>
        <taxon>Bacteroidota</taxon>
        <taxon>Flavobacteriia</taxon>
        <taxon>Flavobacteriales</taxon>
        <taxon>Flavobacteriaceae</taxon>
        <taxon>Gangjinia</taxon>
    </lineage>
</organism>
<reference evidence="3" key="1">
    <citation type="journal article" date="2019" name="Int. J. Syst. Evol. Microbiol.">
        <title>The Global Catalogue of Microorganisms (GCM) 10K type strain sequencing project: providing services to taxonomists for standard genome sequencing and annotation.</title>
        <authorList>
            <consortium name="The Broad Institute Genomics Platform"/>
            <consortium name="The Broad Institute Genome Sequencing Center for Infectious Disease"/>
            <person name="Wu L."/>
            <person name="Ma J."/>
        </authorList>
    </citation>
    <scope>NUCLEOTIDE SEQUENCE [LARGE SCALE GENOMIC DNA]</scope>
    <source>
        <strain evidence="3">JCM 16082</strain>
    </source>
</reference>
<dbReference type="EMBL" id="BAAAFG010000013">
    <property type="protein sequence ID" value="GAA0872173.1"/>
    <property type="molecule type" value="Genomic_DNA"/>
</dbReference>
<keyword evidence="3" id="KW-1185">Reference proteome</keyword>
<gene>
    <name evidence="2" type="ORF">GCM10009117_13200</name>
</gene>
<evidence type="ECO:0000256" key="1">
    <source>
        <dbReference type="SAM" id="Phobius"/>
    </source>
</evidence>
<keyword evidence="1" id="KW-1133">Transmembrane helix</keyword>
<keyword evidence="1" id="KW-0472">Membrane</keyword>
<comment type="caution">
    <text evidence="2">The sequence shown here is derived from an EMBL/GenBank/DDBJ whole genome shotgun (WGS) entry which is preliminary data.</text>
</comment>
<accession>A0ABP3XRV5</accession>
<evidence type="ECO:0000313" key="3">
    <source>
        <dbReference type="Proteomes" id="UP001500507"/>
    </source>
</evidence>
<name>A0ABP3XRV5_9FLAO</name>
<dbReference type="Proteomes" id="UP001500507">
    <property type="component" value="Unassembled WGS sequence"/>
</dbReference>